<sequence length="149" mass="17386">MKKIILLFLLISSFLFTEEISYIILDSYIKNEDLVDQVYSYLEKKTIEELLEIKDDYDGSNLLFSAVAWNLLKLAEMLLKKGFDPNYKNNNGDTALFECASIECIILLYHYNADINIRNKEGKTILGKYIEWNVDKDEIRKLKELGAKE</sequence>
<dbReference type="Proteomes" id="UP000264880">
    <property type="component" value="Chromosome"/>
</dbReference>
<dbReference type="InterPro" id="IPR002110">
    <property type="entry name" value="Ankyrin_rpt"/>
</dbReference>
<proteinExistence type="predicted"/>
<dbReference type="EMBL" id="CP019914">
    <property type="protein sequence ID" value="ASJ22314.1"/>
    <property type="molecule type" value="Genomic_DNA"/>
</dbReference>
<dbReference type="Gene3D" id="1.25.40.20">
    <property type="entry name" value="Ankyrin repeat-containing domain"/>
    <property type="match status" value="1"/>
</dbReference>
<keyword evidence="1" id="KW-0677">Repeat</keyword>
<dbReference type="InterPro" id="IPR036770">
    <property type="entry name" value="Ankyrin_rpt-contain_sf"/>
</dbReference>
<dbReference type="Pfam" id="PF12796">
    <property type="entry name" value="Ank_2"/>
    <property type="match status" value="1"/>
</dbReference>
<protein>
    <recommendedName>
        <fullName evidence="5">Ankryin</fullName>
    </recommendedName>
</protein>
<evidence type="ECO:0000256" key="2">
    <source>
        <dbReference type="ARBA" id="ARBA00023043"/>
    </source>
</evidence>
<evidence type="ECO:0000313" key="3">
    <source>
        <dbReference type="EMBL" id="ASJ22314.1"/>
    </source>
</evidence>
<keyword evidence="2" id="KW-0040">ANK repeat</keyword>
<dbReference type="PANTHER" id="PTHR24180">
    <property type="entry name" value="CYCLIN-DEPENDENT KINASE INHIBITOR 2C-RELATED"/>
    <property type="match status" value="1"/>
</dbReference>
<dbReference type="KEGG" id="bhp:BHAMNSH16_11955"/>
<gene>
    <name evidence="3" type="ORF">BHAMNSH16_11955</name>
</gene>
<dbReference type="SUPFAM" id="SSF48403">
    <property type="entry name" value="Ankyrin repeat"/>
    <property type="match status" value="1"/>
</dbReference>
<evidence type="ECO:0000313" key="4">
    <source>
        <dbReference type="Proteomes" id="UP000264880"/>
    </source>
</evidence>
<accession>A0AAC9TWJ2</accession>
<reference evidence="3 4" key="1">
    <citation type="submission" date="2017-02" db="EMBL/GenBank/DDBJ databases">
        <title>Complete genome sequence of Brachyspira hampsonii genomovar I strain NSH-16 (ATCC BAA-2463).</title>
        <authorList>
            <person name="Mirajkar N.S."/>
            <person name="Gebhart C.J."/>
        </authorList>
    </citation>
    <scope>NUCLEOTIDE SEQUENCE [LARGE SCALE GENOMIC DNA]</scope>
    <source>
        <strain evidence="3 4">NSH-16</strain>
    </source>
</reference>
<dbReference type="InterPro" id="IPR051637">
    <property type="entry name" value="Ank_repeat_dom-contain_49"/>
</dbReference>
<dbReference type="PANTHER" id="PTHR24180:SF45">
    <property type="entry name" value="POLY [ADP-RIBOSE] POLYMERASE TANKYRASE"/>
    <property type="match status" value="1"/>
</dbReference>
<dbReference type="RefSeq" id="WP_069731509.1">
    <property type="nucleotide sequence ID" value="NZ_CP019914.1"/>
</dbReference>
<keyword evidence="4" id="KW-1185">Reference proteome</keyword>
<evidence type="ECO:0000256" key="1">
    <source>
        <dbReference type="ARBA" id="ARBA00022737"/>
    </source>
</evidence>
<name>A0AAC9TWJ2_9SPIR</name>
<evidence type="ECO:0008006" key="5">
    <source>
        <dbReference type="Google" id="ProtNLM"/>
    </source>
</evidence>
<dbReference type="SMART" id="SM00248">
    <property type="entry name" value="ANK"/>
    <property type="match status" value="2"/>
</dbReference>
<organism evidence="3 4">
    <name type="scientific">Brachyspira hampsonii</name>
    <dbReference type="NCBI Taxonomy" id="1287055"/>
    <lineage>
        <taxon>Bacteria</taxon>
        <taxon>Pseudomonadati</taxon>
        <taxon>Spirochaetota</taxon>
        <taxon>Spirochaetia</taxon>
        <taxon>Brachyspirales</taxon>
        <taxon>Brachyspiraceae</taxon>
        <taxon>Brachyspira</taxon>
    </lineage>
</organism>
<dbReference type="AlphaFoldDB" id="A0AAC9TWJ2"/>